<sequence length="497" mass="56383">MGSQKDRTAEWTFFETVARAAFANPFGEIRDDLDVVIGGAAPGSSAEEILQAVVIRIEQRINEMQRKGKADLRRYEGSRRDVLRTVFLFHLFHRHTENFDRLIQAQLKGGDSPSRVSFAKEVLHGLGGFGFIEEEAVRFFAVFYQLRRAFYFIRNGLVGGSLSMRSLRKHLWDCVFTHDMRWFESRLWDRMEDFSVLLLGETGTGKGAAAAAIGRSGFIPFNPATNSFTESFTRNFIATNLSQYSEGVLESELFGHRKGAFTGAVENHEGLFSRCAPHGVIFLDEIGDVGAPVQIKLLQVLQERIFFPVGSHEAKRFSGRIVAATNRPLEDMLTAGKFREDFFYRLCSDVITLPTLRQRLQEEPAEMDNLLDSVLSRLAGEASDREKQLVKNALKRDVGPDYHWPGNVRELEQAVKRIILTGRYQVMKGEKQKQDAADWLVLRMKEGTLDAEGLLAGYCGLLYQHFSTYEDVSRRTDLDRRTAKKYVQMGLALLKAR</sequence>
<name>A0A8J7JG29_9BACT</name>
<organism evidence="4 5">
    <name type="scientific">Geomesophilobacter sediminis</name>
    <dbReference type="NCBI Taxonomy" id="2798584"/>
    <lineage>
        <taxon>Bacteria</taxon>
        <taxon>Pseudomonadati</taxon>
        <taxon>Thermodesulfobacteriota</taxon>
        <taxon>Desulfuromonadia</taxon>
        <taxon>Geobacterales</taxon>
        <taxon>Geobacteraceae</taxon>
        <taxon>Geomesophilobacter</taxon>
    </lineage>
</organism>
<dbReference type="GO" id="GO:0006355">
    <property type="term" value="P:regulation of DNA-templated transcription"/>
    <property type="evidence" value="ECO:0007669"/>
    <property type="project" value="InterPro"/>
</dbReference>
<keyword evidence="2" id="KW-0067">ATP-binding</keyword>
<accession>A0A8J7JG29</accession>
<evidence type="ECO:0000256" key="1">
    <source>
        <dbReference type="ARBA" id="ARBA00022741"/>
    </source>
</evidence>
<dbReference type="InterPro" id="IPR058031">
    <property type="entry name" value="AAA_lid_NorR"/>
</dbReference>
<dbReference type="Pfam" id="PF25601">
    <property type="entry name" value="AAA_lid_14"/>
    <property type="match status" value="1"/>
</dbReference>
<dbReference type="AlphaFoldDB" id="A0A8J7JG29"/>
<evidence type="ECO:0000256" key="2">
    <source>
        <dbReference type="ARBA" id="ARBA00022840"/>
    </source>
</evidence>
<protein>
    <submittedName>
        <fullName evidence="4">Sigma-54-dependent Fis family transcriptional regulator</fullName>
    </submittedName>
</protein>
<dbReference type="Gene3D" id="3.40.50.300">
    <property type="entry name" value="P-loop containing nucleotide triphosphate hydrolases"/>
    <property type="match status" value="1"/>
</dbReference>
<dbReference type="SUPFAM" id="SSF52540">
    <property type="entry name" value="P-loop containing nucleoside triphosphate hydrolases"/>
    <property type="match status" value="1"/>
</dbReference>
<reference evidence="4" key="1">
    <citation type="submission" date="2020-12" db="EMBL/GenBank/DDBJ databases">
        <title>Geomonas sp. Red875, isolated from river sediment.</title>
        <authorList>
            <person name="Xu Z."/>
            <person name="Zhang Z."/>
            <person name="Masuda Y."/>
            <person name="Itoh H."/>
            <person name="Senoo K."/>
        </authorList>
    </citation>
    <scope>NUCLEOTIDE SEQUENCE</scope>
    <source>
        <strain evidence="4">Red875</strain>
    </source>
</reference>
<gene>
    <name evidence="4" type="ORF">JFN93_01300</name>
</gene>
<evidence type="ECO:0000313" key="5">
    <source>
        <dbReference type="Proteomes" id="UP000636888"/>
    </source>
</evidence>
<dbReference type="GO" id="GO:0005524">
    <property type="term" value="F:ATP binding"/>
    <property type="evidence" value="ECO:0007669"/>
    <property type="project" value="UniProtKB-KW"/>
</dbReference>
<dbReference type="InterPro" id="IPR002078">
    <property type="entry name" value="Sigma_54_int"/>
</dbReference>
<dbReference type="SMART" id="SM00382">
    <property type="entry name" value="AAA"/>
    <property type="match status" value="1"/>
</dbReference>
<dbReference type="Pfam" id="PF00158">
    <property type="entry name" value="Sigma54_activat"/>
    <property type="match status" value="1"/>
</dbReference>
<feature type="domain" description="Sigma-54 factor interaction" evidence="3">
    <location>
        <begin position="157"/>
        <end position="420"/>
    </location>
</feature>
<dbReference type="PROSITE" id="PS50045">
    <property type="entry name" value="SIGMA54_INTERACT_4"/>
    <property type="match status" value="1"/>
</dbReference>
<dbReference type="PANTHER" id="PTHR32071:SF122">
    <property type="entry name" value="SIGMA FACTOR"/>
    <property type="match status" value="1"/>
</dbReference>
<dbReference type="PANTHER" id="PTHR32071">
    <property type="entry name" value="TRANSCRIPTIONAL REGULATORY PROTEIN"/>
    <property type="match status" value="1"/>
</dbReference>
<dbReference type="RefSeq" id="WP_199382272.1">
    <property type="nucleotide sequence ID" value="NZ_JAEMHM010000001.1"/>
</dbReference>
<dbReference type="EMBL" id="JAEMHM010000001">
    <property type="protein sequence ID" value="MBJ6723330.1"/>
    <property type="molecule type" value="Genomic_DNA"/>
</dbReference>
<proteinExistence type="predicted"/>
<evidence type="ECO:0000259" key="3">
    <source>
        <dbReference type="PROSITE" id="PS50045"/>
    </source>
</evidence>
<keyword evidence="1" id="KW-0547">Nucleotide-binding</keyword>
<dbReference type="Proteomes" id="UP000636888">
    <property type="component" value="Unassembled WGS sequence"/>
</dbReference>
<dbReference type="Gene3D" id="1.10.8.60">
    <property type="match status" value="1"/>
</dbReference>
<dbReference type="InterPro" id="IPR027417">
    <property type="entry name" value="P-loop_NTPase"/>
</dbReference>
<comment type="caution">
    <text evidence="4">The sequence shown here is derived from an EMBL/GenBank/DDBJ whole genome shotgun (WGS) entry which is preliminary data.</text>
</comment>
<dbReference type="CDD" id="cd00009">
    <property type="entry name" value="AAA"/>
    <property type="match status" value="1"/>
</dbReference>
<keyword evidence="5" id="KW-1185">Reference proteome</keyword>
<evidence type="ECO:0000313" key="4">
    <source>
        <dbReference type="EMBL" id="MBJ6723330.1"/>
    </source>
</evidence>
<dbReference type="InterPro" id="IPR003593">
    <property type="entry name" value="AAA+_ATPase"/>
</dbReference>